<organism evidence="2 3">
    <name type="scientific">Sesamum alatum</name>
    <dbReference type="NCBI Taxonomy" id="300844"/>
    <lineage>
        <taxon>Eukaryota</taxon>
        <taxon>Viridiplantae</taxon>
        <taxon>Streptophyta</taxon>
        <taxon>Embryophyta</taxon>
        <taxon>Tracheophyta</taxon>
        <taxon>Spermatophyta</taxon>
        <taxon>Magnoliopsida</taxon>
        <taxon>eudicotyledons</taxon>
        <taxon>Gunneridae</taxon>
        <taxon>Pentapetalae</taxon>
        <taxon>asterids</taxon>
        <taxon>lamiids</taxon>
        <taxon>Lamiales</taxon>
        <taxon>Pedaliaceae</taxon>
        <taxon>Sesamum</taxon>
    </lineage>
</organism>
<feature type="compositionally biased region" description="Basic residues" evidence="1">
    <location>
        <begin position="66"/>
        <end position="76"/>
    </location>
</feature>
<keyword evidence="3" id="KW-1185">Reference proteome</keyword>
<reference evidence="2" key="1">
    <citation type="submission" date="2020-06" db="EMBL/GenBank/DDBJ databases">
        <authorList>
            <person name="Li T."/>
            <person name="Hu X."/>
            <person name="Zhang T."/>
            <person name="Song X."/>
            <person name="Zhang H."/>
            <person name="Dai N."/>
            <person name="Sheng W."/>
            <person name="Hou X."/>
            <person name="Wei L."/>
        </authorList>
    </citation>
    <scope>NUCLEOTIDE SEQUENCE</scope>
    <source>
        <strain evidence="2">3651</strain>
        <tissue evidence="2">Leaf</tissue>
    </source>
</reference>
<gene>
    <name evidence="2" type="ORF">Salat_2129700</name>
</gene>
<sequence>MCGWGRGVFAFVSVRERRIGGCVVAKADRACSGVYRLRQIPNRHRNQAQVSSEGQPSSRSSPGQGKRPRRNRRIGGRRTEQGSMLRRPRVSVLGGLSDKLV</sequence>
<evidence type="ECO:0000313" key="2">
    <source>
        <dbReference type="EMBL" id="KAK4421791.1"/>
    </source>
</evidence>
<feature type="compositionally biased region" description="Low complexity" evidence="1">
    <location>
        <begin position="49"/>
        <end position="65"/>
    </location>
</feature>
<name>A0AAE2CGW2_9LAMI</name>
<dbReference type="AlphaFoldDB" id="A0AAE2CGW2"/>
<dbReference type="EMBL" id="JACGWO010000008">
    <property type="protein sequence ID" value="KAK4421791.1"/>
    <property type="molecule type" value="Genomic_DNA"/>
</dbReference>
<dbReference type="Proteomes" id="UP001293254">
    <property type="component" value="Unassembled WGS sequence"/>
</dbReference>
<reference evidence="2" key="2">
    <citation type="journal article" date="2024" name="Plant">
        <title>Genomic evolution and insights into agronomic trait innovations of Sesamum species.</title>
        <authorList>
            <person name="Miao H."/>
            <person name="Wang L."/>
            <person name="Qu L."/>
            <person name="Liu H."/>
            <person name="Sun Y."/>
            <person name="Le M."/>
            <person name="Wang Q."/>
            <person name="Wei S."/>
            <person name="Zheng Y."/>
            <person name="Lin W."/>
            <person name="Duan Y."/>
            <person name="Cao H."/>
            <person name="Xiong S."/>
            <person name="Wang X."/>
            <person name="Wei L."/>
            <person name="Li C."/>
            <person name="Ma Q."/>
            <person name="Ju M."/>
            <person name="Zhao R."/>
            <person name="Li G."/>
            <person name="Mu C."/>
            <person name="Tian Q."/>
            <person name="Mei H."/>
            <person name="Zhang T."/>
            <person name="Gao T."/>
            <person name="Zhang H."/>
        </authorList>
    </citation>
    <scope>NUCLEOTIDE SEQUENCE</scope>
    <source>
        <strain evidence="2">3651</strain>
    </source>
</reference>
<accession>A0AAE2CGW2</accession>
<evidence type="ECO:0000256" key="1">
    <source>
        <dbReference type="SAM" id="MobiDB-lite"/>
    </source>
</evidence>
<evidence type="ECO:0000313" key="3">
    <source>
        <dbReference type="Proteomes" id="UP001293254"/>
    </source>
</evidence>
<protein>
    <submittedName>
        <fullName evidence="2">Uncharacterized protein</fullName>
    </submittedName>
</protein>
<proteinExistence type="predicted"/>
<feature type="region of interest" description="Disordered" evidence="1">
    <location>
        <begin position="41"/>
        <end position="101"/>
    </location>
</feature>
<comment type="caution">
    <text evidence="2">The sequence shown here is derived from an EMBL/GenBank/DDBJ whole genome shotgun (WGS) entry which is preliminary data.</text>
</comment>